<gene>
    <name evidence="1" type="ORF">BO66DRAFT_109480</name>
</gene>
<protein>
    <submittedName>
        <fullName evidence="1">Uncharacterized protein</fullName>
    </submittedName>
</protein>
<accession>A0ACD1HLU5</accession>
<name>A0ACD1HLU5_9EURO</name>
<evidence type="ECO:0000313" key="1">
    <source>
        <dbReference type="EMBL" id="RAH74535.1"/>
    </source>
</evidence>
<keyword evidence="2" id="KW-1185">Reference proteome</keyword>
<proteinExistence type="predicted"/>
<dbReference type="EMBL" id="KZ824935">
    <property type="protein sequence ID" value="RAH74535.1"/>
    <property type="molecule type" value="Genomic_DNA"/>
</dbReference>
<organism evidence="1 2">
    <name type="scientific">Aspergillus aculeatinus CBS 121060</name>
    <dbReference type="NCBI Taxonomy" id="1448322"/>
    <lineage>
        <taxon>Eukaryota</taxon>
        <taxon>Fungi</taxon>
        <taxon>Dikarya</taxon>
        <taxon>Ascomycota</taxon>
        <taxon>Pezizomycotina</taxon>
        <taxon>Eurotiomycetes</taxon>
        <taxon>Eurotiomycetidae</taxon>
        <taxon>Eurotiales</taxon>
        <taxon>Aspergillaceae</taxon>
        <taxon>Aspergillus</taxon>
        <taxon>Aspergillus subgen. Circumdati</taxon>
    </lineage>
</organism>
<reference evidence="1" key="1">
    <citation type="submission" date="2018-02" db="EMBL/GenBank/DDBJ databases">
        <title>The genomes of Aspergillus section Nigri reveals drivers in fungal speciation.</title>
        <authorList>
            <consortium name="DOE Joint Genome Institute"/>
            <person name="Vesth T.C."/>
            <person name="Nybo J."/>
            <person name="Theobald S."/>
            <person name="Brandl J."/>
            <person name="Frisvad J.C."/>
            <person name="Nielsen K.F."/>
            <person name="Lyhne E.K."/>
            <person name="Kogle M.E."/>
            <person name="Kuo A."/>
            <person name="Riley R."/>
            <person name="Clum A."/>
            <person name="Nolan M."/>
            <person name="Lipzen A."/>
            <person name="Salamov A."/>
            <person name="Henrissat B."/>
            <person name="Wiebenga A."/>
            <person name="De vries R.P."/>
            <person name="Grigoriev I.V."/>
            <person name="Mortensen U.H."/>
            <person name="Andersen M.R."/>
            <person name="Baker S.E."/>
        </authorList>
    </citation>
    <scope>NUCLEOTIDE SEQUENCE</scope>
    <source>
        <strain evidence="1">CBS 121060</strain>
    </source>
</reference>
<sequence length="151" mass="16712">MARRGFVSGRALLSNLEPVLPSKAPRVGGFWLQLPFSIPPPLPPCPSFQLAIRSLLGLSVVGSVPYPSYAHHSSLTNQFFPSPLFLSAIIIDPPPQQKRTLRKDKSRRSKSRIKIKAKARRAKKRALFEGTYSSNHPPPKSPLTHFPTPSP</sequence>
<dbReference type="Proteomes" id="UP000249661">
    <property type="component" value="Unassembled WGS sequence"/>
</dbReference>
<evidence type="ECO:0000313" key="2">
    <source>
        <dbReference type="Proteomes" id="UP000249661"/>
    </source>
</evidence>